<evidence type="ECO:0000313" key="2">
    <source>
        <dbReference type="EMBL" id="CBY09690.1"/>
    </source>
</evidence>
<accession>E4XG92</accession>
<evidence type="ECO:0000313" key="3">
    <source>
        <dbReference type="Proteomes" id="UP000001307"/>
    </source>
</evidence>
<feature type="domain" description="Alpha/beta hydrolase fold-3" evidence="1">
    <location>
        <begin position="3"/>
        <end position="60"/>
    </location>
</feature>
<dbReference type="InParanoid" id="E4XG92"/>
<evidence type="ECO:0000259" key="1">
    <source>
        <dbReference type="Pfam" id="PF07859"/>
    </source>
</evidence>
<dbReference type="Gene3D" id="3.40.50.1820">
    <property type="entry name" value="alpha/beta hydrolase"/>
    <property type="match status" value="1"/>
</dbReference>
<dbReference type="InterPro" id="IPR029058">
    <property type="entry name" value="AB_hydrolase_fold"/>
</dbReference>
<gene>
    <name evidence="2" type="ORF">GSOID_T00010500001</name>
</gene>
<proteinExistence type="predicted"/>
<dbReference type="OrthoDB" id="408631at2759"/>
<dbReference type="SUPFAM" id="SSF53474">
    <property type="entry name" value="alpha/beta-Hydrolases"/>
    <property type="match status" value="1"/>
</dbReference>
<dbReference type="Pfam" id="PF07859">
    <property type="entry name" value="Abhydrolase_3"/>
    <property type="match status" value="1"/>
</dbReference>
<protein>
    <recommendedName>
        <fullName evidence="1">Alpha/beta hydrolase fold-3 domain-containing protein</fullName>
    </recommendedName>
</protein>
<dbReference type="GO" id="GO:0016787">
    <property type="term" value="F:hydrolase activity"/>
    <property type="evidence" value="ECO:0007669"/>
    <property type="project" value="InterPro"/>
</dbReference>
<dbReference type="InterPro" id="IPR013094">
    <property type="entry name" value="AB_hydrolase_3"/>
</dbReference>
<dbReference type="Proteomes" id="UP000001307">
    <property type="component" value="Unassembled WGS sequence"/>
</dbReference>
<reference evidence="2" key="1">
    <citation type="journal article" date="2010" name="Science">
        <title>Plasticity of animal genome architecture unmasked by rapid evolution of a pelagic tunicate.</title>
        <authorList>
            <person name="Denoeud F."/>
            <person name="Henriet S."/>
            <person name="Mungpakdee S."/>
            <person name="Aury J.M."/>
            <person name="Da Silva C."/>
            <person name="Brinkmann H."/>
            <person name="Mikhaleva J."/>
            <person name="Olsen L.C."/>
            <person name="Jubin C."/>
            <person name="Canestro C."/>
            <person name="Bouquet J.M."/>
            <person name="Danks G."/>
            <person name="Poulain J."/>
            <person name="Campsteijn C."/>
            <person name="Adamski M."/>
            <person name="Cross I."/>
            <person name="Yadetie F."/>
            <person name="Muffato M."/>
            <person name="Louis A."/>
            <person name="Butcher S."/>
            <person name="Tsagkogeorga G."/>
            <person name="Konrad A."/>
            <person name="Singh S."/>
            <person name="Jensen M.F."/>
            <person name="Cong E.H."/>
            <person name="Eikeseth-Otteraa H."/>
            <person name="Noel B."/>
            <person name="Anthouard V."/>
            <person name="Porcel B.M."/>
            <person name="Kachouri-Lafond R."/>
            <person name="Nishino A."/>
            <person name="Ugolini M."/>
            <person name="Chourrout P."/>
            <person name="Nishida H."/>
            <person name="Aasland R."/>
            <person name="Huzurbazar S."/>
            <person name="Westhof E."/>
            <person name="Delsuc F."/>
            <person name="Lehrach H."/>
            <person name="Reinhardt R."/>
            <person name="Weissenbach J."/>
            <person name="Roy S.W."/>
            <person name="Artiguenave F."/>
            <person name="Postlethwait J.H."/>
            <person name="Manak J.R."/>
            <person name="Thompson E.M."/>
            <person name="Jaillon O."/>
            <person name="Du Pasquier L."/>
            <person name="Boudinot P."/>
            <person name="Liberles D.A."/>
            <person name="Volff J.N."/>
            <person name="Philippe H."/>
            <person name="Lenhard B."/>
            <person name="Roest Crollius H."/>
            <person name="Wincker P."/>
            <person name="Chourrout D."/>
        </authorList>
    </citation>
    <scope>NUCLEOTIDE SEQUENCE [LARGE SCALE GENOMIC DNA]</scope>
</reference>
<organism evidence="2">
    <name type="scientific">Oikopleura dioica</name>
    <name type="common">Tunicate</name>
    <dbReference type="NCBI Taxonomy" id="34765"/>
    <lineage>
        <taxon>Eukaryota</taxon>
        <taxon>Metazoa</taxon>
        <taxon>Chordata</taxon>
        <taxon>Tunicata</taxon>
        <taxon>Appendicularia</taxon>
        <taxon>Copelata</taxon>
        <taxon>Oikopleuridae</taxon>
        <taxon>Oikopleura</taxon>
    </lineage>
</organism>
<name>E4XG92_OIKDI</name>
<keyword evidence="3" id="KW-1185">Reference proteome</keyword>
<sequence>MIDPKGSPLLAPEKLFKTMPKAHIFAAEHDILYDDQVAFTRVAKKFGSDIKMTTWKGAFHIEQSFSKWWGGKTIMPSCDQNIGLYLDAIIKFQK</sequence>
<dbReference type="AlphaFoldDB" id="E4XG92"/>
<dbReference type="EMBL" id="FN653047">
    <property type="protein sequence ID" value="CBY09690.1"/>
    <property type="molecule type" value="Genomic_DNA"/>
</dbReference>